<reference evidence="2" key="1">
    <citation type="submission" date="2021-01" db="EMBL/GenBank/DDBJ databases">
        <title>Modified the classification status of verrucomicrobia.</title>
        <authorList>
            <person name="Feng X."/>
        </authorList>
    </citation>
    <scope>NUCLEOTIDE SEQUENCE</scope>
    <source>
        <strain evidence="2">KCTC 22201</strain>
    </source>
</reference>
<dbReference type="AlphaFoldDB" id="A0A934REI4"/>
<dbReference type="Proteomes" id="UP000658278">
    <property type="component" value="Unassembled WGS sequence"/>
</dbReference>
<evidence type="ECO:0000313" key="3">
    <source>
        <dbReference type="Proteomes" id="UP000658278"/>
    </source>
</evidence>
<name>A0A934REI4_9BACT</name>
<feature type="binding site" evidence="1">
    <location>
        <position position="265"/>
    </location>
    <ligand>
        <name>Mg(2+)</name>
        <dbReference type="ChEBI" id="CHEBI:18420"/>
        <label>1</label>
    </ligand>
</feature>
<proteinExistence type="predicted"/>
<feature type="binding site" evidence="1">
    <location>
        <position position="55"/>
    </location>
    <ligand>
        <name>Mg(2+)</name>
        <dbReference type="ChEBI" id="CHEBI:18420"/>
        <label>1</label>
    </ligand>
</feature>
<dbReference type="Pfam" id="PF03747">
    <property type="entry name" value="ADP_ribosyl_GH"/>
    <property type="match status" value="1"/>
</dbReference>
<accession>A0A934REI4</accession>
<keyword evidence="1" id="KW-0460">Magnesium</keyword>
<keyword evidence="3" id="KW-1185">Reference proteome</keyword>
<comment type="cofactor">
    <cofactor evidence="1">
        <name>Mg(2+)</name>
        <dbReference type="ChEBI" id="CHEBI:18420"/>
    </cofactor>
    <text evidence="1">Binds 2 magnesium ions per subunit.</text>
</comment>
<sequence length="315" mass="33766">MNALSKDKFRGSLLGLAVGDALGTTLEFKLPGAFEPIDDMVGGGPFGLEAGQWTDDTSMALCLAESLLVSKGMDLGDQCETYLRWWLEGHLSVTGECFDIGNTVRSALQSYRVTGTGASGSMDRMAAGNGSIMRLAPVPLFYAADPVSAVEQSAESSRTTHGATEAVDACRLLCSLILGAIRGYSKEDLLFGSDAYEVSGLRLSELEPRIRSIADGDYREAESSTIRGTGYVVESLRAALWAFHRGKNFREGALLAVNLGDDADTTGAVYGQLAGAYYGQEGIPSEWLNKLAWKDRIKKTADRLHQVATMNPVEA</sequence>
<dbReference type="InterPro" id="IPR005502">
    <property type="entry name" value="Ribosyl_crysJ1"/>
</dbReference>
<keyword evidence="1" id="KW-0479">Metal-binding</keyword>
<dbReference type="PANTHER" id="PTHR16222">
    <property type="entry name" value="ADP-RIBOSYLGLYCOHYDROLASE"/>
    <property type="match status" value="1"/>
</dbReference>
<dbReference type="InterPro" id="IPR050792">
    <property type="entry name" value="ADP-ribosylglycohydrolase"/>
</dbReference>
<feature type="binding site" evidence="1">
    <location>
        <position position="54"/>
    </location>
    <ligand>
        <name>Mg(2+)</name>
        <dbReference type="ChEBI" id="CHEBI:18420"/>
        <label>1</label>
    </ligand>
</feature>
<feature type="binding site" evidence="1">
    <location>
        <position position="262"/>
    </location>
    <ligand>
        <name>Mg(2+)</name>
        <dbReference type="ChEBI" id="CHEBI:18420"/>
        <label>1</label>
    </ligand>
</feature>
<evidence type="ECO:0000313" key="2">
    <source>
        <dbReference type="EMBL" id="MBK1828193.1"/>
    </source>
</evidence>
<dbReference type="GO" id="GO:0046872">
    <property type="term" value="F:metal ion binding"/>
    <property type="evidence" value="ECO:0007669"/>
    <property type="project" value="UniProtKB-KW"/>
</dbReference>
<organism evidence="2 3">
    <name type="scientific">Haloferula rosea</name>
    <dbReference type="NCBI Taxonomy" id="490093"/>
    <lineage>
        <taxon>Bacteria</taxon>
        <taxon>Pseudomonadati</taxon>
        <taxon>Verrucomicrobiota</taxon>
        <taxon>Verrucomicrobiia</taxon>
        <taxon>Verrucomicrobiales</taxon>
        <taxon>Verrucomicrobiaceae</taxon>
        <taxon>Haloferula</taxon>
    </lineage>
</organism>
<gene>
    <name evidence="2" type="ORF">JIN81_14260</name>
</gene>
<feature type="binding site" evidence="1">
    <location>
        <position position="264"/>
    </location>
    <ligand>
        <name>Mg(2+)</name>
        <dbReference type="ChEBI" id="CHEBI:18420"/>
        <label>1</label>
    </ligand>
</feature>
<protein>
    <submittedName>
        <fullName evidence="2">ADP-ribosylglycohydrolase family protein</fullName>
    </submittedName>
</protein>
<evidence type="ECO:0000256" key="1">
    <source>
        <dbReference type="PIRSR" id="PIRSR605502-1"/>
    </source>
</evidence>
<dbReference type="SUPFAM" id="SSF101478">
    <property type="entry name" value="ADP-ribosylglycohydrolase"/>
    <property type="match status" value="1"/>
</dbReference>
<dbReference type="PANTHER" id="PTHR16222:SF12">
    <property type="entry name" value="ADP-RIBOSYLGLYCOHYDROLASE-RELATED"/>
    <property type="match status" value="1"/>
</dbReference>
<comment type="caution">
    <text evidence="2">The sequence shown here is derived from an EMBL/GenBank/DDBJ whole genome shotgun (WGS) entry which is preliminary data.</text>
</comment>
<dbReference type="EMBL" id="JAENII010000011">
    <property type="protein sequence ID" value="MBK1828193.1"/>
    <property type="molecule type" value="Genomic_DNA"/>
</dbReference>
<feature type="binding site" evidence="1">
    <location>
        <position position="56"/>
    </location>
    <ligand>
        <name>Mg(2+)</name>
        <dbReference type="ChEBI" id="CHEBI:18420"/>
        <label>1</label>
    </ligand>
</feature>
<dbReference type="InterPro" id="IPR036705">
    <property type="entry name" value="Ribosyl_crysJ1_sf"/>
</dbReference>
<dbReference type="Gene3D" id="1.10.4080.10">
    <property type="entry name" value="ADP-ribosylation/Crystallin J1"/>
    <property type="match status" value="1"/>
</dbReference>